<name>A0A6A6KQV4_HEVBR</name>
<proteinExistence type="predicted"/>
<dbReference type="EMBL" id="JAAGAX010000015">
    <property type="protein sequence ID" value="KAF2290605.1"/>
    <property type="molecule type" value="Genomic_DNA"/>
</dbReference>
<reference evidence="2 3" key="1">
    <citation type="journal article" date="2020" name="Mol. Plant">
        <title>The Chromosome-Based Rubber Tree Genome Provides New Insights into Spurge Genome Evolution and Rubber Biosynthesis.</title>
        <authorList>
            <person name="Liu J."/>
            <person name="Shi C."/>
            <person name="Shi C.C."/>
            <person name="Li W."/>
            <person name="Zhang Q.J."/>
            <person name="Zhang Y."/>
            <person name="Li K."/>
            <person name="Lu H.F."/>
            <person name="Shi C."/>
            <person name="Zhu S.T."/>
            <person name="Xiao Z.Y."/>
            <person name="Nan H."/>
            <person name="Yue Y."/>
            <person name="Zhu X.G."/>
            <person name="Wu Y."/>
            <person name="Hong X.N."/>
            <person name="Fan G.Y."/>
            <person name="Tong Y."/>
            <person name="Zhang D."/>
            <person name="Mao C.L."/>
            <person name="Liu Y.L."/>
            <person name="Hao S.J."/>
            <person name="Liu W.Q."/>
            <person name="Lv M.Q."/>
            <person name="Zhang H.B."/>
            <person name="Liu Y."/>
            <person name="Hu-Tang G.R."/>
            <person name="Wang J.P."/>
            <person name="Wang J.H."/>
            <person name="Sun Y.H."/>
            <person name="Ni S.B."/>
            <person name="Chen W.B."/>
            <person name="Zhang X.C."/>
            <person name="Jiao Y.N."/>
            <person name="Eichler E.E."/>
            <person name="Li G.H."/>
            <person name="Liu X."/>
            <person name="Gao L.Z."/>
        </authorList>
    </citation>
    <scope>NUCLEOTIDE SEQUENCE [LARGE SCALE GENOMIC DNA]</scope>
    <source>
        <strain evidence="3">cv. GT1</strain>
        <tissue evidence="2">Leaf</tissue>
    </source>
</reference>
<dbReference type="AlphaFoldDB" id="A0A6A6KQV4"/>
<feature type="transmembrane region" description="Helical" evidence="1">
    <location>
        <begin position="68"/>
        <end position="85"/>
    </location>
</feature>
<evidence type="ECO:0000256" key="1">
    <source>
        <dbReference type="SAM" id="Phobius"/>
    </source>
</evidence>
<organism evidence="2 3">
    <name type="scientific">Hevea brasiliensis</name>
    <name type="common">Para rubber tree</name>
    <name type="synonym">Siphonia brasiliensis</name>
    <dbReference type="NCBI Taxonomy" id="3981"/>
    <lineage>
        <taxon>Eukaryota</taxon>
        <taxon>Viridiplantae</taxon>
        <taxon>Streptophyta</taxon>
        <taxon>Embryophyta</taxon>
        <taxon>Tracheophyta</taxon>
        <taxon>Spermatophyta</taxon>
        <taxon>Magnoliopsida</taxon>
        <taxon>eudicotyledons</taxon>
        <taxon>Gunneridae</taxon>
        <taxon>Pentapetalae</taxon>
        <taxon>rosids</taxon>
        <taxon>fabids</taxon>
        <taxon>Malpighiales</taxon>
        <taxon>Euphorbiaceae</taxon>
        <taxon>Crotonoideae</taxon>
        <taxon>Micrandreae</taxon>
        <taxon>Hevea</taxon>
    </lineage>
</organism>
<dbReference type="Proteomes" id="UP000467840">
    <property type="component" value="Chromosome 2"/>
</dbReference>
<evidence type="ECO:0000313" key="3">
    <source>
        <dbReference type="Proteomes" id="UP000467840"/>
    </source>
</evidence>
<gene>
    <name evidence="2" type="ORF">GH714_014677</name>
</gene>
<accession>A0A6A6KQV4</accession>
<comment type="caution">
    <text evidence="2">The sequence shown here is derived from an EMBL/GenBank/DDBJ whole genome shotgun (WGS) entry which is preliminary data.</text>
</comment>
<keyword evidence="1" id="KW-0472">Membrane</keyword>
<protein>
    <submittedName>
        <fullName evidence="2">Uncharacterized protein</fullName>
    </submittedName>
</protein>
<keyword evidence="1" id="KW-1133">Transmembrane helix</keyword>
<keyword evidence="1" id="KW-0812">Transmembrane</keyword>
<dbReference type="PANTHER" id="PTHR33321:SF3">
    <property type="entry name" value="OS05G0582000 PROTEIN"/>
    <property type="match status" value="1"/>
</dbReference>
<keyword evidence="3" id="KW-1185">Reference proteome</keyword>
<sequence>MSLFCGHSTTFLPLLGSNPCLASHATAHGRSTTLPTPPILRRPHHHPTLHNAEHDYHINKSFSSYSSIILRLFILISIGVISLWAKYEASKGFGITIINDIKDSPLGKRFNLLYMSNDKATRLIQSSSSFVENILYPNISYTKKKVNRVTLRLARSNITNLFVVETNTNHEFVITVSPSIVGDSKNLDYALKSIVLQGLSRVWLWDDDSKDKAPPWLIDGLLEYIKTVAGYGPMRDFDGSELPEFGQFCMGDKDPRAVAQFLDHCERHSKGFIQRLNQAMKDGWDDRTVEDALGISAQNICHSFVNSANGELLQ</sequence>
<dbReference type="Pfam" id="PF04450">
    <property type="entry name" value="BSP"/>
    <property type="match status" value="1"/>
</dbReference>
<evidence type="ECO:0000313" key="2">
    <source>
        <dbReference type="EMBL" id="KAF2290605.1"/>
    </source>
</evidence>
<dbReference type="InterPro" id="IPR007541">
    <property type="entry name" value="Uncharacterised_BSP"/>
</dbReference>
<dbReference type="PANTHER" id="PTHR33321">
    <property type="match status" value="1"/>
</dbReference>